<evidence type="ECO:0000256" key="2">
    <source>
        <dbReference type="ARBA" id="ARBA00023054"/>
    </source>
</evidence>
<dbReference type="InterPro" id="IPR042233">
    <property type="entry name" value="Cell_div_ZapA_N"/>
</dbReference>
<dbReference type="Proteomes" id="UP000705230">
    <property type="component" value="Unassembled WGS sequence"/>
</dbReference>
<comment type="similarity">
    <text evidence="1">Belongs to the ZapA family. Type 1 subfamily.</text>
</comment>
<dbReference type="GO" id="GO:0051301">
    <property type="term" value="P:cell division"/>
    <property type="evidence" value="ECO:0007669"/>
    <property type="project" value="UniProtKB-KW"/>
</dbReference>
<dbReference type="Gene3D" id="3.30.160.880">
    <property type="entry name" value="Cell division protein ZapA protomer, N-terminal domain"/>
    <property type="match status" value="1"/>
</dbReference>
<gene>
    <name evidence="3" type="ORF">ISR29_04710</name>
</gene>
<keyword evidence="3" id="KW-0131">Cell cycle</keyword>
<name>A0A937M2L3_9GAMM</name>
<keyword evidence="3" id="KW-0132">Cell division</keyword>
<evidence type="ECO:0000313" key="3">
    <source>
        <dbReference type="EMBL" id="MBL6903484.1"/>
    </source>
</evidence>
<comment type="caution">
    <text evidence="3">The sequence shown here is derived from an EMBL/GenBank/DDBJ whole genome shotgun (WGS) entry which is preliminary data.</text>
</comment>
<protein>
    <submittedName>
        <fullName evidence="3">Cell division protein ZapA</fullName>
    </submittedName>
</protein>
<accession>A0A937M2L3</accession>
<evidence type="ECO:0000313" key="4">
    <source>
        <dbReference type="Proteomes" id="UP000705230"/>
    </source>
</evidence>
<sequence>MSEMEIVALKIFGRDISLSCPIEEKDALINAAELLNSELDGIDNKSNALILAGLSLANKFLKKNNSSSTSDEDQDAMQVMIQSIEEVLQK</sequence>
<dbReference type="Pfam" id="PF05164">
    <property type="entry name" value="ZapA"/>
    <property type="match status" value="1"/>
</dbReference>
<keyword evidence="2" id="KW-0175">Coiled coil</keyword>
<organism evidence="3 4">
    <name type="scientific">SAR86 cluster bacterium</name>
    <dbReference type="NCBI Taxonomy" id="2030880"/>
    <lineage>
        <taxon>Bacteria</taxon>
        <taxon>Pseudomonadati</taxon>
        <taxon>Pseudomonadota</taxon>
        <taxon>Gammaproteobacteria</taxon>
        <taxon>SAR86 cluster</taxon>
    </lineage>
</organism>
<dbReference type="SUPFAM" id="SSF102829">
    <property type="entry name" value="Cell division protein ZapA-like"/>
    <property type="match status" value="1"/>
</dbReference>
<proteinExistence type="inferred from homology"/>
<reference evidence="3" key="1">
    <citation type="submission" date="2020-10" db="EMBL/GenBank/DDBJ databases">
        <title>Microbiome of the Black Sea water column analyzed by genome centric metagenomics.</title>
        <authorList>
            <person name="Cabello-Yeves P.J."/>
            <person name="Callieri C."/>
            <person name="Picazo A."/>
            <person name="Mehrshad M."/>
            <person name="Haro-Moreno J.M."/>
            <person name="Roda-Garcia J."/>
            <person name="Dzembekova N."/>
            <person name="Slabakova V."/>
            <person name="Slabakova N."/>
            <person name="Moncheva S."/>
            <person name="Rodriguez-Valera F."/>
        </authorList>
    </citation>
    <scope>NUCLEOTIDE SEQUENCE</scope>
    <source>
        <strain evidence="3">BS30m-G43</strain>
    </source>
</reference>
<dbReference type="EMBL" id="JADHSG010000006">
    <property type="protein sequence ID" value="MBL6903484.1"/>
    <property type="molecule type" value="Genomic_DNA"/>
</dbReference>
<dbReference type="InterPro" id="IPR036192">
    <property type="entry name" value="Cell_div_ZapA-like_sf"/>
</dbReference>
<evidence type="ECO:0000256" key="1">
    <source>
        <dbReference type="ARBA" id="ARBA00010074"/>
    </source>
</evidence>
<dbReference type="InterPro" id="IPR007838">
    <property type="entry name" value="Cell_div_ZapA-like"/>
</dbReference>
<dbReference type="AlphaFoldDB" id="A0A937M2L3"/>